<proteinExistence type="inferred from homology"/>
<dbReference type="InterPro" id="IPR036823">
    <property type="entry name" value="Ribosomal_uS7_dom_sf"/>
</dbReference>
<name>A0A448YLJ4_BRENA</name>
<comment type="similarity">
    <text evidence="1">Belongs to the universal ribosomal protein uS7 family.</text>
</comment>
<dbReference type="GO" id="GO:0006412">
    <property type="term" value="P:translation"/>
    <property type="evidence" value="ECO:0007669"/>
    <property type="project" value="InterPro"/>
</dbReference>
<feature type="domain" description="Small ribosomal subunit protein uS7" evidence="4">
    <location>
        <begin position="615"/>
        <end position="755"/>
    </location>
</feature>
<evidence type="ECO:0000256" key="2">
    <source>
        <dbReference type="ARBA" id="ARBA00022980"/>
    </source>
</evidence>
<dbReference type="InParanoid" id="A0A448YLJ4"/>
<reference evidence="5 6" key="1">
    <citation type="submission" date="2018-12" db="EMBL/GenBank/DDBJ databases">
        <authorList>
            <person name="Tiukova I."/>
            <person name="Dainat J."/>
        </authorList>
    </citation>
    <scope>NUCLEOTIDE SEQUENCE [LARGE SCALE GENOMIC DNA]</scope>
</reference>
<gene>
    <name evidence="5" type="ORF">BRENAR_LOCUS2551</name>
</gene>
<dbReference type="SUPFAM" id="SSF47973">
    <property type="entry name" value="Ribosomal protein S7"/>
    <property type="match status" value="1"/>
</dbReference>
<dbReference type="AlphaFoldDB" id="A0A448YLJ4"/>
<evidence type="ECO:0000256" key="1">
    <source>
        <dbReference type="ARBA" id="ARBA00007151"/>
    </source>
</evidence>
<evidence type="ECO:0000259" key="4">
    <source>
        <dbReference type="Pfam" id="PF00177"/>
    </source>
</evidence>
<dbReference type="Proteomes" id="UP000290900">
    <property type="component" value="Unassembled WGS sequence"/>
</dbReference>
<dbReference type="InterPro" id="IPR023798">
    <property type="entry name" value="Ribosomal_uS7_dom"/>
</dbReference>
<keyword evidence="6" id="KW-1185">Reference proteome</keyword>
<dbReference type="InterPro" id="IPR047988">
    <property type="entry name" value="Ribosomal_uS7m_fungi"/>
</dbReference>
<dbReference type="Pfam" id="PF00177">
    <property type="entry name" value="Ribosomal_S7"/>
    <property type="match status" value="1"/>
</dbReference>
<dbReference type="GO" id="GO:1990904">
    <property type="term" value="C:ribonucleoprotein complex"/>
    <property type="evidence" value="ECO:0007669"/>
    <property type="project" value="UniProtKB-KW"/>
</dbReference>
<protein>
    <submittedName>
        <fullName evidence="5">DEKNAAC102335</fullName>
    </submittedName>
</protein>
<dbReference type="EMBL" id="CAACVR010000012">
    <property type="protein sequence ID" value="VEU21819.1"/>
    <property type="molecule type" value="Genomic_DNA"/>
</dbReference>
<dbReference type="PANTHER" id="PTHR11205">
    <property type="entry name" value="RIBOSOMAL PROTEIN S7"/>
    <property type="match status" value="1"/>
</dbReference>
<evidence type="ECO:0000256" key="3">
    <source>
        <dbReference type="ARBA" id="ARBA00023274"/>
    </source>
</evidence>
<organism evidence="5 6">
    <name type="scientific">Brettanomyces naardenensis</name>
    <name type="common">Yeast</name>
    <dbReference type="NCBI Taxonomy" id="13370"/>
    <lineage>
        <taxon>Eukaryota</taxon>
        <taxon>Fungi</taxon>
        <taxon>Dikarya</taxon>
        <taxon>Ascomycota</taxon>
        <taxon>Saccharomycotina</taxon>
        <taxon>Pichiomycetes</taxon>
        <taxon>Pichiales</taxon>
        <taxon>Pichiaceae</taxon>
        <taxon>Brettanomyces</taxon>
    </lineage>
</organism>
<dbReference type="InterPro" id="IPR000235">
    <property type="entry name" value="Ribosomal_uS7"/>
</dbReference>
<dbReference type="OrthoDB" id="9972728at2759"/>
<dbReference type="STRING" id="13370.A0A448YLJ4"/>
<keyword evidence="3" id="KW-0687">Ribonucleoprotein</keyword>
<dbReference type="Gene3D" id="1.10.455.10">
    <property type="entry name" value="Ribosomal protein S7 domain"/>
    <property type="match status" value="1"/>
</dbReference>
<dbReference type="CDD" id="cd14868">
    <property type="entry name" value="uS7_Mitochondria_Fungi"/>
    <property type="match status" value="1"/>
</dbReference>
<keyword evidence="2" id="KW-0689">Ribosomal protein</keyword>
<evidence type="ECO:0000313" key="5">
    <source>
        <dbReference type="EMBL" id="VEU21819.1"/>
    </source>
</evidence>
<dbReference type="GO" id="GO:0005840">
    <property type="term" value="C:ribosome"/>
    <property type="evidence" value="ECO:0007669"/>
    <property type="project" value="UniProtKB-KW"/>
</dbReference>
<evidence type="ECO:0000313" key="6">
    <source>
        <dbReference type="Proteomes" id="UP000290900"/>
    </source>
</evidence>
<sequence length="760" mass="85927">MLSVTSRALVRGRILVAKAHRPLIFSGVRNNSSLAKNGKEQDKELKEFLKSKEVDKDGYFIRNPLYTKKDFENSTYSQYMKQLDKEKTRLVDEKLKVLAESTGIDVAELRKRLDEKIAARLGKSKAENELIDSTIKDFETQLSLPSENPVDFVEEIVNSLIHFKGEFQDSSVFRYLNEVDPTFTDLVGQVIEKDTVEQKDVEELYKHINEGGAISEMTKPELVRLVDLIYGRSGEEEEVGTVSKATSSTSTSSYLLHTIFDNLNSYSSIEESPLFKFLTTVDATFTDLLSSYGKTDPENEEELKKQYDQIVAYVTDEKSGLRKSLSDESSPVYVEFDRIISAPQPIDLMEIYEALEGYGDYFSSDLFQQLKVIDPQFTGLLEELEGAEEDSIGEEKSSEIDKYLDDKNSEIYKAMNDVESESYKSLKAAIEAEHNRVDQMVSLSDVIEQLVENGIDSEEFKVIERIDGDFAESVKPLLEEGSKDALEVAKKVDSVASDPNSAIYEALHVEDSANHKVLEGVFKKEIAEGEEEEGEKVVFIDRDLEKLRSEDQSTLSSEVSTINRAYDLTIESIGELTKELETNTFEPIGHSVSEQVSRLLGFQPSEEQSKEVEVLKGKPLPTHKDEVLDLCVNLIMKDGKKDKARKYLNRALYLIYLKTRSDPVELLKKALDTAAPLVITKTVKTGFAKNYIVPVPLTARQRNRMAFLWILEASDSRASNDFPVRLAEEIMNVYSGNSKILEKRVLSHKLAIANRSYLRI</sequence>
<accession>A0A448YLJ4</accession>